<evidence type="ECO:0000313" key="1">
    <source>
        <dbReference type="EMBL" id="KAJ9056298.1"/>
    </source>
</evidence>
<dbReference type="Proteomes" id="UP001165960">
    <property type="component" value="Unassembled WGS sequence"/>
</dbReference>
<reference evidence="1" key="1">
    <citation type="submission" date="2022-04" db="EMBL/GenBank/DDBJ databases">
        <title>Genome of the entomopathogenic fungus Entomophthora muscae.</title>
        <authorList>
            <person name="Elya C."/>
            <person name="Lovett B.R."/>
            <person name="Lee E."/>
            <person name="Macias A.M."/>
            <person name="Hajek A.E."/>
            <person name="De Bivort B.L."/>
            <person name="Kasson M.T."/>
            <person name="De Fine Licht H.H."/>
            <person name="Stajich J.E."/>
        </authorList>
    </citation>
    <scope>NUCLEOTIDE SEQUENCE</scope>
    <source>
        <strain evidence="1">Berkeley</strain>
    </source>
</reference>
<organism evidence="1 2">
    <name type="scientific">Entomophthora muscae</name>
    <dbReference type="NCBI Taxonomy" id="34485"/>
    <lineage>
        <taxon>Eukaryota</taxon>
        <taxon>Fungi</taxon>
        <taxon>Fungi incertae sedis</taxon>
        <taxon>Zoopagomycota</taxon>
        <taxon>Entomophthoromycotina</taxon>
        <taxon>Entomophthoromycetes</taxon>
        <taxon>Entomophthorales</taxon>
        <taxon>Entomophthoraceae</taxon>
        <taxon>Entomophthora</taxon>
    </lineage>
</organism>
<comment type="caution">
    <text evidence="1">The sequence shown here is derived from an EMBL/GenBank/DDBJ whole genome shotgun (WGS) entry which is preliminary data.</text>
</comment>
<dbReference type="EMBL" id="QTSX02005970">
    <property type="protein sequence ID" value="KAJ9056298.1"/>
    <property type="molecule type" value="Genomic_DNA"/>
</dbReference>
<sequence length="479" mass="53898">MLNLVLLIVGFLVALWLSNVVYSVYVSPLKTIPSPFLLQLFPILLHLSALRGKRHEFVHQYHLKYGPIFRAGWRLIVIADGKAARQIHTTYKCTKGSAYDGFRYFGDNLLTIREREVHSIRRRLVGQAYSRPKVLEMESLVMEVGILPLLRSLEKEGEINLLEQFHFMGWDVIGKLGFGQSFLMLKDKGHPAVAWLQDVIYFSLVCTVFPLLAKFKVPSGEKLRRFSQQVLDSYNALGESTLLSHFLKATDKQSNQVLSKESILAETHLLLFSGTDTSSNTLALFFHLLLSNQDAYEKATAEVRACSKNGAMLSYDTINAKMPYLKACLKESMRVLPVVSGNLVRYSPKEGMTILGHHIPGGCELATPIYSIHRSPWLWDNPEAFMPERWVHDQTRSTGRLAESENFIPFLVGPRACIGKELALIEMHLACANILARFDLQLLPTSKAPVEFIALPLLKPKTGSVMAKVTLASIKARMN</sequence>
<protein>
    <submittedName>
        <fullName evidence="1">Uncharacterized protein</fullName>
    </submittedName>
</protein>
<proteinExistence type="predicted"/>
<gene>
    <name evidence="1" type="ORF">DSO57_1034601</name>
</gene>
<keyword evidence="2" id="KW-1185">Reference proteome</keyword>
<name>A0ACC2S1P7_9FUNG</name>
<accession>A0ACC2S1P7</accession>
<evidence type="ECO:0000313" key="2">
    <source>
        <dbReference type="Proteomes" id="UP001165960"/>
    </source>
</evidence>